<evidence type="ECO:0000313" key="1">
    <source>
        <dbReference type="EMBL" id="RGL10400.1"/>
    </source>
</evidence>
<dbReference type="AlphaFoldDB" id="A0A3E4QT84"/>
<dbReference type="RefSeq" id="WP_117679467.1">
    <property type="nucleotide sequence ID" value="NZ_QSRJ01000005.1"/>
</dbReference>
<sequence length="213" mass="22318">MKRTRAALTATAGLVAALALSGCVLSDISPTISGLAGNSVQDALDSAGSALDQANQALLAAAGDLDESLGELADTLHNISDVPELLASLFNDHELMNSSSRLELVDTQTQEVVSSIDSATKLAKLGDSLAGLDVASWKLISSVPDDCAADRSLRFYTNPTETLLGSSTSQDTESLDITLYGDTDYITMHIPAMDLTLDFELPQQDIDTLGSLL</sequence>
<evidence type="ECO:0000313" key="2">
    <source>
        <dbReference type="Proteomes" id="UP000260943"/>
    </source>
</evidence>
<dbReference type="Proteomes" id="UP000260943">
    <property type="component" value="Unassembled WGS sequence"/>
</dbReference>
<dbReference type="PROSITE" id="PS51257">
    <property type="entry name" value="PROKAR_LIPOPROTEIN"/>
    <property type="match status" value="1"/>
</dbReference>
<accession>A0A3E4QT84</accession>
<reference evidence="1 2" key="1">
    <citation type="submission" date="2018-08" db="EMBL/GenBank/DDBJ databases">
        <title>A genome reference for cultivated species of the human gut microbiota.</title>
        <authorList>
            <person name="Zou Y."/>
            <person name="Xue W."/>
            <person name="Luo G."/>
        </authorList>
    </citation>
    <scope>NUCLEOTIDE SEQUENCE [LARGE SCALE GENOMIC DNA]</scope>
    <source>
        <strain evidence="1 2">TF08-14</strain>
    </source>
</reference>
<name>A0A3E4QT84_9ACTN</name>
<dbReference type="EMBL" id="QSRJ01000005">
    <property type="protein sequence ID" value="RGL10400.1"/>
    <property type="molecule type" value="Genomic_DNA"/>
</dbReference>
<protein>
    <submittedName>
        <fullName evidence="1">Uncharacterized protein</fullName>
    </submittedName>
</protein>
<gene>
    <name evidence="1" type="ORF">DXC81_05025</name>
</gene>
<organism evidence="1 2">
    <name type="scientific">Collinsella tanakaei</name>
    <dbReference type="NCBI Taxonomy" id="626935"/>
    <lineage>
        <taxon>Bacteria</taxon>
        <taxon>Bacillati</taxon>
        <taxon>Actinomycetota</taxon>
        <taxon>Coriobacteriia</taxon>
        <taxon>Coriobacteriales</taxon>
        <taxon>Coriobacteriaceae</taxon>
        <taxon>Collinsella</taxon>
    </lineage>
</organism>
<proteinExistence type="predicted"/>
<comment type="caution">
    <text evidence="1">The sequence shown here is derived from an EMBL/GenBank/DDBJ whole genome shotgun (WGS) entry which is preliminary data.</text>
</comment>